<comment type="caution">
    <text evidence="2">The sequence shown here is derived from an EMBL/GenBank/DDBJ whole genome shotgun (WGS) entry which is preliminary data.</text>
</comment>
<dbReference type="InterPro" id="IPR027051">
    <property type="entry name" value="XdhC_Rossmann_dom"/>
</dbReference>
<gene>
    <name evidence="2" type="ORF">RWE15_04130</name>
</gene>
<dbReference type="Gene3D" id="3.40.50.720">
    <property type="entry name" value="NAD(P)-binding Rossmann-like Domain"/>
    <property type="match status" value="1"/>
</dbReference>
<accession>A0ABU5C3B4</accession>
<proteinExistence type="predicted"/>
<evidence type="ECO:0000259" key="1">
    <source>
        <dbReference type="Pfam" id="PF13478"/>
    </source>
</evidence>
<organism evidence="2 3">
    <name type="scientific">Tigheibacillus halophilus</name>
    <dbReference type="NCBI Taxonomy" id="361280"/>
    <lineage>
        <taxon>Bacteria</taxon>
        <taxon>Bacillati</taxon>
        <taxon>Bacillota</taxon>
        <taxon>Bacilli</taxon>
        <taxon>Bacillales</taxon>
        <taxon>Bacillaceae</taxon>
        <taxon>Tigheibacillus</taxon>
    </lineage>
</organism>
<keyword evidence="3" id="KW-1185">Reference proteome</keyword>
<reference evidence="2 3" key="1">
    <citation type="submission" date="2023-10" db="EMBL/GenBank/DDBJ databases">
        <title>Virgibacillus halophilus 5B73C genome.</title>
        <authorList>
            <person name="Miliotis G."/>
            <person name="Sengupta P."/>
            <person name="Hameed A."/>
            <person name="Chuvochina M."/>
            <person name="Mcdonagh F."/>
            <person name="Simpson A.C."/>
            <person name="Singh N.K."/>
            <person name="Rekha P.D."/>
            <person name="Raman K."/>
            <person name="Hugenholtz P."/>
            <person name="Venkateswaran K."/>
        </authorList>
    </citation>
    <scope>NUCLEOTIDE SEQUENCE [LARGE SCALE GENOMIC DNA]</scope>
    <source>
        <strain evidence="2 3">5B73C</strain>
    </source>
</reference>
<dbReference type="InterPro" id="IPR052698">
    <property type="entry name" value="MoCofactor_Util/Proc"/>
</dbReference>
<evidence type="ECO:0000313" key="2">
    <source>
        <dbReference type="EMBL" id="MDY0393788.1"/>
    </source>
</evidence>
<sequence>MDGLSIKEAENHIYTPIGLDIGSETPEEIALSIAAEILSLRKRISKRCLKSKKIKVYS</sequence>
<protein>
    <submittedName>
        <fullName evidence="2">XdhC family protein</fullName>
    </submittedName>
</protein>
<evidence type="ECO:0000313" key="3">
    <source>
        <dbReference type="Proteomes" id="UP001281447"/>
    </source>
</evidence>
<dbReference type="PANTHER" id="PTHR30388">
    <property type="entry name" value="ALDEHYDE OXIDOREDUCTASE MOLYBDENUM COFACTOR ASSEMBLY PROTEIN"/>
    <property type="match status" value="1"/>
</dbReference>
<feature type="domain" description="XdhC Rossmann" evidence="1">
    <location>
        <begin position="8"/>
        <end position="37"/>
    </location>
</feature>
<name>A0ABU5C3B4_9BACI</name>
<dbReference type="EMBL" id="JAWDIP010000003">
    <property type="protein sequence ID" value="MDY0393788.1"/>
    <property type="molecule type" value="Genomic_DNA"/>
</dbReference>
<dbReference type="Proteomes" id="UP001281447">
    <property type="component" value="Unassembled WGS sequence"/>
</dbReference>
<dbReference type="Pfam" id="PF13478">
    <property type="entry name" value="XdhC_C"/>
    <property type="match status" value="1"/>
</dbReference>
<dbReference type="PANTHER" id="PTHR30388:SF6">
    <property type="entry name" value="XANTHINE DEHYDROGENASE SUBUNIT A-RELATED"/>
    <property type="match status" value="1"/>
</dbReference>